<dbReference type="GO" id="GO:0003677">
    <property type="term" value="F:DNA binding"/>
    <property type="evidence" value="ECO:0007669"/>
    <property type="project" value="UniProtKB-KW"/>
</dbReference>
<keyword evidence="4" id="KW-0804">Transcription</keyword>
<organism evidence="7 8">
    <name type="scientific">Kribbella pratensis</name>
    <dbReference type="NCBI Taxonomy" id="2512112"/>
    <lineage>
        <taxon>Bacteria</taxon>
        <taxon>Bacillati</taxon>
        <taxon>Actinomycetota</taxon>
        <taxon>Actinomycetes</taxon>
        <taxon>Propionibacteriales</taxon>
        <taxon>Kribbellaceae</taxon>
        <taxon>Kribbella</taxon>
    </lineage>
</organism>
<evidence type="ECO:0000256" key="1">
    <source>
        <dbReference type="ARBA" id="ARBA00009437"/>
    </source>
</evidence>
<dbReference type="RefSeq" id="WP_134128493.1">
    <property type="nucleotide sequence ID" value="NZ_SODU01000001.1"/>
</dbReference>
<name>A0ABY2FQN6_9ACTN</name>
<dbReference type="PANTHER" id="PTHR30419:SF28">
    <property type="entry name" value="HTH-TYPE TRANSCRIPTIONAL REGULATOR BSDA"/>
    <property type="match status" value="1"/>
</dbReference>
<dbReference type="InterPro" id="IPR036390">
    <property type="entry name" value="WH_DNA-bd_sf"/>
</dbReference>
<dbReference type="Gene3D" id="3.40.190.10">
    <property type="entry name" value="Periplasmic binding protein-like II"/>
    <property type="match status" value="2"/>
</dbReference>
<evidence type="ECO:0000259" key="6">
    <source>
        <dbReference type="PROSITE" id="PS50931"/>
    </source>
</evidence>
<sequence length="286" mass="30695">MLDLVRLRVLAAVAAHGSVTAAAAALHYTQPTVSHHLARLEAATGAKLVQKAGRGIRLTPEGEVLARRAAEIVGRVDAADAELAALVGLRSGLVRVGAFSSALSELVPPAAAELRREHPNLQFQLTDVHPRVAVQQLRAGAIDLAIVFRYDDEQPDDGIRYTYLRDDPIHLLSRRTGETLADHRDSDWIAGCVNCRHELLQHCADAGFTPRIAFTSDDVIVKQALVRAGLGVTTTPGLALRAHLADGVRSTELPVVRRILLATYGEPPDPPATAAFITALKRVTLV</sequence>
<evidence type="ECO:0000256" key="4">
    <source>
        <dbReference type="ARBA" id="ARBA00023163"/>
    </source>
</evidence>
<dbReference type="PANTHER" id="PTHR30419">
    <property type="entry name" value="HTH-TYPE TRANSCRIPTIONAL REGULATOR YBHD"/>
    <property type="match status" value="1"/>
</dbReference>
<accession>A0ABY2FQN6</accession>
<dbReference type="PRINTS" id="PR00039">
    <property type="entry name" value="HTHLYSR"/>
</dbReference>
<gene>
    <name evidence="7" type="ORF">EV137_2395</name>
</gene>
<dbReference type="SUPFAM" id="SSF53850">
    <property type="entry name" value="Periplasmic binding protein-like II"/>
    <property type="match status" value="1"/>
</dbReference>
<feature type="domain" description="HTH lysR-type" evidence="6">
    <location>
        <begin position="2"/>
        <end position="59"/>
    </location>
</feature>
<comment type="similarity">
    <text evidence="1">Belongs to the LysR transcriptional regulatory family.</text>
</comment>
<keyword evidence="2" id="KW-0805">Transcription regulation</keyword>
<keyword evidence="3 7" id="KW-0238">DNA-binding</keyword>
<dbReference type="InterPro" id="IPR036388">
    <property type="entry name" value="WH-like_DNA-bd_sf"/>
</dbReference>
<feature type="signal peptide" evidence="5">
    <location>
        <begin position="1"/>
        <end position="21"/>
    </location>
</feature>
<dbReference type="InterPro" id="IPR005119">
    <property type="entry name" value="LysR_subst-bd"/>
</dbReference>
<dbReference type="PROSITE" id="PS50931">
    <property type="entry name" value="HTH_LYSR"/>
    <property type="match status" value="1"/>
</dbReference>
<dbReference type="InterPro" id="IPR000847">
    <property type="entry name" value="LysR_HTH_N"/>
</dbReference>
<dbReference type="SUPFAM" id="SSF46785">
    <property type="entry name" value="Winged helix' DNA-binding domain"/>
    <property type="match status" value="1"/>
</dbReference>
<evidence type="ECO:0000256" key="2">
    <source>
        <dbReference type="ARBA" id="ARBA00023015"/>
    </source>
</evidence>
<proteinExistence type="inferred from homology"/>
<comment type="caution">
    <text evidence="7">The sequence shown here is derived from an EMBL/GenBank/DDBJ whole genome shotgun (WGS) entry which is preliminary data.</text>
</comment>
<dbReference type="Pfam" id="PF03466">
    <property type="entry name" value="LysR_substrate"/>
    <property type="match status" value="1"/>
</dbReference>
<dbReference type="EMBL" id="SODU01000001">
    <property type="protein sequence ID" value="TDW95062.1"/>
    <property type="molecule type" value="Genomic_DNA"/>
</dbReference>
<dbReference type="Proteomes" id="UP000295060">
    <property type="component" value="Unassembled WGS sequence"/>
</dbReference>
<protein>
    <submittedName>
        <fullName evidence="7">DNA-binding transcriptional LysR family regulator</fullName>
    </submittedName>
</protein>
<reference evidence="7 8" key="1">
    <citation type="submission" date="2019-03" db="EMBL/GenBank/DDBJ databases">
        <title>Genomic Encyclopedia of Type Strains, Phase III (KMG-III): the genomes of soil and plant-associated and newly described type strains.</title>
        <authorList>
            <person name="Whitman W."/>
        </authorList>
    </citation>
    <scope>NUCLEOTIDE SEQUENCE [LARGE SCALE GENOMIC DNA]</scope>
    <source>
        <strain evidence="7 8">VKMAc-2574</strain>
    </source>
</reference>
<dbReference type="Pfam" id="PF00126">
    <property type="entry name" value="HTH_1"/>
    <property type="match status" value="1"/>
</dbReference>
<keyword evidence="5" id="KW-0732">Signal</keyword>
<evidence type="ECO:0000313" key="8">
    <source>
        <dbReference type="Proteomes" id="UP000295060"/>
    </source>
</evidence>
<keyword evidence="8" id="KW-1185">Reference proteome</keyword>
<evidence type="ECO:0000256" key="5">
    <source>
        <dbReference type="SAM" id="SignalP"/>
    </source>
</evidence>
<dbReference type="Gene3D" id="1.10.10.10">
    <property type="entry name" value="Winged helix-like DNA-binding domain superfamily/Winged helix DNA-binding domain"/>
    <property type="match status" value="1"/>
</dbReference>
<dbReference type="InterPro" id="IPR050950">
    <property type="entry name" value="HTH-type_LysR_regulators"/>
</dbReference>
<feature type="chain" id="PRO_5047035916" evidence="5">
    <location>
        <begin position="22"/>
        <end position="286"/>
    </location>
</feature>
<evidence type="ECO:0000313" key="7">
    <source>
        <dbReference type="EMBL" id="TDW95062.1"/>
    </source>
</evidence>
<evidence type="ECO:0000256" key="3">
    <source>
        <dbReference type="ARBA" id="ARBA00023125"/>
    </source>
</evidence>